<keyword evidence="3" id="KW-1185">Reference proteome</keyword>
<dbReference type="GO" id="GO:0003677">
    <property type="term" value="F:DNA binding"/>
    <property type="evidence" value="ECO:0007669"/>
    <property type="project" value="InterPro"/>
</dbReference>
<dbReference type="AlphaFoldDB" id="A0A223D331"/>
<evidence type="ECO:0000313" key="3">
    <source>
        <dbReference type="Proteomes" id="UP000214688"/>
    </source>
</evidence>
<gene>
    <name evidence="2" type="ORF">CIG75_12950</name>
</gene>
<dbReference type="Pfam" id="PF01381">
    <property type="entry name" value="HTH_3"/>
    <property type="match status" value="1"/>
</dbReference>
<dbReference type="PROSITE" id="PS50943">
    <property type="entry name" value="HTH_CROC1"/>
    <property type="match status" value="1"/>
</dbReference>
<organism evidence="2 3">
    <name type="scientific">Tumebacillus algifaecis</name>
    <dbReference type="NCBI Taxonomy" id="1214604"/>
    <lineage>
        <taxon>Bacteria</taxon>
        <taxon>Bacillati</taxon>
        <taxon>Bacillota</taxon>
        <taxon>Bacilli</taxon>
        <taxon>Bacillales</taxon>
        <taxon>Alicyclobacillaceae</taxon>
        <taxon>Tumebacillus</taxon>
    </lineage>
</organism>
<dbReference type="SUPFAM" id="SSF47413">
    <property type="entry name" value="lambda repressor-like DNA-binding domains"/>
    <property type="match status" value="1"/>
</dbReference>
<dbReference type="OrthoDB" id="2470999at2"/>
<dbReference type="InterPro" id="IPR011990">
    <property type="entry name" value="TPR-like_helical_dom_sf"/>
</dbReference>
<dbReference type="InterPro" id="IPR001387">
    <property type="entry name" value="Cro/C1-type_HTH"/>
</dbReference>
<dbReference type="SMART" id="SM00530">
    <property type="entry name" value="HTH_XRE"/>
    <property type="match status" value="1"/>
</dbReference>
<dbReference type="CDD" id="cd00093">
    <property type="entry name" value="HTH_XRE"/>
    <property type="match status" value="1"/>
</dbReference>
<evidence type="ECO:0000313" key="2">
    <source>
        <dbReference type="EMBL" id="ASS75807.1"/>
    </source>
</evidence>
<feature type="domain" description="HTH cro/C1-type" evidence="1">
    <location>
        <begin position="9"/>
        <end position="62"/>
    </location>
</feature>
<dbReference type="KEGG" id="tab:CIG75_12950"/>
<protein>
    <recommendedName>
        <fullName evidence="1">HTH cro/C1-type domain-containing protein</fullName>
    </recommendedName>
</protein>
<dbReference type="Proteomes" id="UP000214688">
    <property type="component" value="Chromosome"/>
</dbReference>
<dbReference type="InterPro" id="IPR010982">
    <property type="entry name" value="Lambda_DNA-bd_dom_sf"/>
</dbReference>
<dbReference type="EMBL" id="CP022657">
    <property type="protein sequence ID" value="ASS75807.1"/>
    <property type="molecule type" value="Genomic_DNA"/>
</dbReference>
<dbReference type="Gene3D" id="1.25.40.10">
    <property type="entry name" value="Tetratricopeptide repeat domain"/>
    <property type="match status" value="1"/>
</dbReference>
<dbReference type="RefSeq" id="WP_094237048.1">
    <property type="nucleotide sequence ID" value="NZ_CP022657.1"/>
</dbReference>
<sequence length="65" mass="7154">MPILDGAKVKAKRLKVGLKQIELAQGICSPSMLNQIEHDKANPSDRLASLIAERLNSTVDELTRQ</sequence>
<name>A0A223D331_9BACL</name>
<evidence type="ECO:0000259" key="1">
    <source>
        <dbReference type="PROSITE" id="PS50943"/>
    </source>
</evidence>
<proteinExistence type="predicted"/>
<reference evidence="2 3" key="1">
    <citation type="journal article" date="2015" name="Int. J. Syst. Evol. Microbiol.">
        <title>Tumebacillus algifaecis sp. nov., isolated from decomposing algal scum.</title>
        <authorList>
            <person name="Wu Y.F."/>
            <person name="Zhang B."/>
            <person name="Xing P."/>
            <person name="Wu Q.L."/>
            <person name="Liu S.J."/>
        </authorList>
    </citation>
    <scope>NUCLEOTIDE SEQUENCE [LARGE SCALE GENOMIC DNA]</scope>
    <source>
        <strain evidence="2 3">THMBR28</strain>
    </source>
</reference>
<accession>A0A223D331</accession>